<sequence length="75" mass="8798">MDAIACKDLAQGVRPQRKLKQPKCISLMIRYAREEEGGESLWIYYLTASKKIHKYDTFSYDCIVRKRLQGAREND</sequence>
<accession>A0ABS2Q5V0</accession>
<dbReference type="Proteomes" id="UP000823201">
    <property type="component" value="Unassembled WGS sequence"/>
</dbReference>
<evidence type="ECO:0000313" key="2">
    <source>
        <dbReference type="Proteomes" id="UP000823201"/>
    </source>
</evidence>
<name>A0ABS2Q5V0_9BACL</name>
<protein>
    <submittedName>
        <fullName evidence="1">Uncharacterized protein</fullName>
    </submittedName>
</protein>
<reference evidence="1 2" key="1">
    <citation type="submission" date="2021-01" db="EMBL/GenBank/DDBJ databases">
        <title>Genomic Encyclopedia of Type Strains, Phase IV (KMG-IV): sequencing the most valuable type-strain genomes for metagenomic binning, comparative biology and taxonomic classification.</title>
        <authorList>
            <person name="Goeker M."/>
        </authorList>
    </citation>
    <scope>NUCLEOTIDE SEQUENCE [LARGE SCALE GENOMIC DNA]</scope>
    <source>
        <strain evidence="1 2">DSM 100968</strain>
    </source>
</reference>
<proteinExistence type="predicted"/>
<comment type="caution">
    <text evidence="1">The sequence shown here is derived from an EMBL/GenBank/DDBJ whole genome shotgun (WGS) entry which is preliminary data.</text>
</comment>
<gene>
    <name evidence="1" type="ORF">JOC27_000544</name>
</gene>
<keyword evidence="2" id="KW-1185">Reference proteome</keyword>
<dbReference type="EMBL" id="JAFBEV010000003">
    <property type="protein sequence ID" value="MBM7657103.1"/>
    <property type="molecule type" value="Genomic_DNA"/>
</dbReference>
<evidence type="ECO:0000313" key="1">
    <source>
        <dbReference type="EMBL" id="MBM7657103.1"/>
    </source>
</evidence>
<dbReference type="RefSeq" id="WP_205005460.1">
    <property type="nucleotide sequence ID" value="NZ_CBCRXA010000003.1"/>
</dbReference>
<organism evidence="1 2">
    <name type="scientific">Sporolactobacillus spathodeae</name>
    <dbReference type="NCBI Taxonomy" id="1465502"/>
    <lineage>
        <taxon>Bacteria</taxon>
        <taxon>Bacillati</taxon>
        <taxon>Bacillota</taxon>
        <taxon>Bacilli</taxon>
        <taxon>Bacillales</taxon>
        <taxon>Sporolactobacillaceae</taxon>
        <taxon>Sporolactobacillus</taxon>
    </lineage>
</organism>